<accession>A0ACC0A5E3</accession>
<gene>
    <name evidence="1" type="ORF">M9H77_31825</name>
</gene>
<comment type="caution">
    <text evidence="1">The sequence shown here is derived from an EMBL/GenBank/DDBJ whole genome shotgun (WGS) entry which is preliminary data.</text>
</comment>
<proteinExistence type="predicted"/>
<evidence type="ECO:0000313" key="2">
    <source>
        <dbReference type="Proteomes" id="UP001060085"/>
    </source>
</evidence>
<organism evidence="1 2">
    <name type="scientific">Catharanthus roseus</name>
    <name type="common">Madagascar periwinkle</name>
    <name type="synonym">Vinca rosea</name>
    <dbReference type="NCBI Taxonomy" id="4058"/>
    <lineage>
        <taxon>Eukaryota</taxon>
        <taxon>Viridiplantae</taxon>
        <taxon>Streptophyta</taxon>
        <taxon>Embryophyta</taxon>
        <taxon>Tracheophyta</taxon>
        <taxon>Spermatophyta</taxon>
        <taxon>Magnoliopsida</taxon>
        <taxon>eudicotyledons</taxon>
        <taxon>Gunneridae</taxon>
        <taxon>Pentapetalae</taxon>
        <taxon>asterids</taxon>
        <taxon>lamiids</taxon>
        <taxon>Gentianales</taxon>
        <taxon>Apocynaceae</taxon>
        <taxon>Rauvolfioideae</taxon>
        <taxon>Vinceae</taxon>
        <taxon>Catharanthinae</taxon>
        <taxon>Catharanthus</taxon>
    </lineage>
</organism>
<reference evidence="2" key="1">
    <citation type="journal article" date="2023" name="Nat. Plants">
        <title>Single-cell RNA sequencing provides a high-resolution roadmap for understanding the multicellular compartmentation of specialized metabolism.</title>
        <authorList>
            <person name="Sun S."/>
            <person name="Shen X."/>
            <person name="Li Y."/>
            <person name="Li Y."/>
            <person name="Wang S."/>
            <person name="Li R."/>
            <person name="Zhang H."/>
            <person name="Shen G."/>
            <person name="Guo B."/>
            <person name="Wei J."/>
            <person name="Xu J."/>
            <person name="St-Pierre B."/>
            <person name="Chen S."/>
            <person name="Sun C."/>
        </authorList>
    </citation>
    <scope>NUCLEOTIDE SEQUENCE [LARGE SCALE GENOMIC DNA]</scope>
</reference>
<sequence>MIPIPHYKIEASSLLQTLLVQFLGIEVVLWVNGIEDLKGFKIKQLVPRGKGIWCKECEGYGHIQGECANTFKKNLSMNTTLIDNDDKKSDSENDEEDIDSNETLAFNVIIDLKDTSMHNDYKGDSDDGSIYSDEEVCYEELQNKYSLIYTKWVELVKLYQDLKDSLKKIQEQKDALEERNYELMAQVKDATKRVNAAEGKIARLNTRKTKLDEIIFVGRPAGMKSGLGYTGTNLNHIIGMHVTQYESSYTMFGK</sequence>
<dbReference type="Proteomes" id="UP001060085">
    <property type="component" value="Linkage Group LG07"/>
</dbReference>
<evidence type="ECO:0000313" key="1">
    <source>
        <dbReference type="EMBL" id="KAI5654638.1"/>
    </source>
</evidence>
<name>A0ACC0A5E3_CATRO</name>
<keyword evidence="2" id="KW-1185">Reference proteome</keyword>
<protein>
    <submittedName>
        <fullName evidence="1">Uncharacterized protein</fullName>
    </submittedName>
</protein>
<dbReference type="EMBL" id="CM044707">
    <property type="protein sequence ID" value="KAI5654638.1"/>
    <property type="molecule type" value="Genomic_DNA"/>
</dbReference>